<dbReference type="InterPro" id="IPR050266">
    <property type="entry name" value="AB_hydrolase_sf"/>
</dbReference>
<proteinExistence type="predicted"/>
<dbReference type="PRINTS" id="PR00412">
    <property type="entry name" value="EPOXHYDRLASE"/>
</dbReference>
<comment type="caution">
    <text evidence="3">The sequence shown here is derived from an EMBL/GenBank/DDBJ whole genome shotgun (WGS) entry which is preliminary data.</text>
</comment>
<dbReference type="Proteomes" id="UP000257080">
    <property type="component" value="Unassembled WGS sequence"/>
</dbReference>
<sequence>MHSRRSVNLPDSRRSPPAHRRRESAHRSRVAVAGCRAGQWCVRLRSRPRIARRTTGSRRRTGRASGRRHPGGRRRRPSRGRAAARRARGRCSAHSRIRWPGDRSGTPATARFRRRRVCRREPRGRPARVLPAGRLVRSGRRASLHSHSTITDESSLSPSPRRIGARPRIPPVTRHSPVPHRRDTHPGSVADYGHFGIVTDAWALGLHTSVVPTPIGAVTVRHSRHRVRRDAVAVVMLHGAAGSWSTFTPLLLTAFAEGVDLPDLVIPDLPGWGESSLPAAPADRSIESIAAAVASVVRALGYDRWMLIGHSLGGFVALELAVAEPAATQRVLLVSPTTFGVAETARHPLRRFGALPAYSGMLVAMRTLARMGRAGTALVGGIGASRFFRLTMSPLFAEPARIDRSVYLALAQEARPQSFAIASRRAGAYELTRWAGIRCPVRSVQGDADVFVAPGDQAQLASLVPDFEGGTVEGVGHFGHLERPVEVLRRLVLPALVSA</sequence>
<protein>
    <recommendedName>
        <fullName evidence="2">AB hydrolase-1 domain-containing protein</fullName>
    </recommendedName>
</protein>
<dbReference type="InterPro" id="IPR000639">
    <property type="entry name" value="Epox_hydrolase-like"/>
</dbReference>
<dbReference type="PRINTS" id="PR00111">
    <property type="entry name" value="ABHYDROLASE"/>
</dbReference>
<feature type="region of interest" description="Disordered" evidence="1">
    <location>
        <begin position="48"/>
        <end position="109"/>
    </location>
</feature>
<feature type="compositionally biased region" description="Polar residues" evidence="1">
    <location>
        <begin position="145"/>
        <end position="156"/>
    </location>
</feature>
<evidence type="ECO:0000313" key="3">
    <source>
        <dbReference type="EMBL" id="RFA28475.1"/>
    </source>
</evidence>
<feature type="compositionally biased region" description="Basic residues" evidence="1">
    <location>
        <begin position="48"/>
        <end position="97"/>
    </location>
</feature>
<dbReference type="OrthoDB" id="27092at2"/>
<dbReference type="GO" id="GO:0047372">
    <property type="term" value="F:monoacylglycerol lipase activity"/>
    <property type="evidence" value="ECO:0007669"/>
    <property type="project" value="TreeGrafter"/>
</dbReference>
<dbReference type="PANTHER" id="PTHR43798">
    <property type="entry name" value="MONOACYLGLYCEROL LIPASE"/>
    <property type="match status" value="1"/>
</dbReference>
<dbReference type="AlphaFoldDB" id="A0A3E0WF56"/>
<dbReference type="GO" id="GO:0016020">
    <property type="term" value="C:membrane"/>
    <property type="evidence" value="ECO:0007669"/>
    <property type="project" value="TreeGrafter"/>
</dbReference>
<accession>A0A3E0WF56</accession>
<dbReference type="PANTHER" id="PTHR43798:SF5">
    <property type="entry name" value="MONOACYLGLYCEROL LIPASE ABHD6"/>
    <property type="match status" value="1"/>
</dbReference>
<feature type="compositionally biased region" description="Basic residues" evidence="1">
    <location>
        <begin position="16"/>
        <end position="29"/>
    </location>
</feature>
<dbReference type="SUPFAM" id="SSF53474">
    <property type="entry name" value="alpha/beta-Hydrolases"/>
    <property type="match status" value="1"/>
</dbReference>
<evidence type="ECO:0000259" key="2">
    <source>
        <dbReference type="Pfam" id="PF12697"/>
    </source>
</evidence>
<gene>
    <name evidence="3" type="ORF">B7R25_04455</name>
</gene>
<feature type="domain" description="AB hydrolase-1" evidence="2">
    <location>
        <begin position="234"/>
        <end position="488"/>
    </location>
</feature>
<dbReference type="Gene3D" id="3.40.50.1820">
    <property type="entry name" value="alpha/beta hydrolase"/>
    <property type="match status" value="1"/>
</dbReference>
<reference evidence="3 4" key="1">
    <citation type="submission" date="2017-04" db="EMBL/GenBank/DDBJ databases">
        <title>Comparative genome analysis of Subtercola boreus.</title>
        <authorList>
            <person name="Cho Y.-J."/>
            <person name="Cho A."/>
            <person name="Kim O.-S."/>
            <person name="Lee J.-I."/>
        </authorList>
    </citation>
    <scope>NUCLEOTIDE SEQUENCE [LARGE SCALE GENOMIC DNA]</scope>
    <source>
        <strain evidence="3 4">P28004</strain>
    </source>
</reference>
<dbReference type="InterPro" id="IPR029058">
    <property type="entry name" value="AB_hydrolase_fold"/>
</dbReference>
<evidence type="ECO:0000313" key="4">
    <source>
        <dbReference type="Proteomes" id="UP000257080"/>
    </source>
</evidence>
<dbReference type="Pfam" id="PF12697">
    <property type="entry name" value="Abhydrolase_6"/>
    <property type="match status" value="1"/>
</dbReference>
<dbReference type="InterPro" id="IPR000073">
    <property type="entry name" value="AB_hydrolase_1"/>
</dbReference>
<feature type="region of interest" description="Disordered" evidence="1">
    <location>
        <begin position="1"/>
        <end position="30"/>
    </location>
</feature>
<dbReference type="GO" id="GO:0046464">
    <property type="term" value="P:acylglycerol catabolic process"/>
    <property type="evidence" value="ECO:0007669"/>
    <property type="project" value="TreeGrafter"/>
</dbReference>
<feature type="region of interest" description="Disordered" evidence="1">
    <location>
        <begin position="138"/>
        <end position="184"/>
    </location>
</feature>
<organism evidence="3 4">
    <name type="scientific">Subtercola boreus</name>
    <dbReference type="NCBI Taxonomy" id="120213"/>
    <lineage>
        <taxon>Bacteria</taxon>
        <taxon>Bacillati</taxon>
        <taxon>Actinomycetota</taxon>
        <taxon>Actinomycetes</taxon>
        <taxon>Micrococcales</taxon>
        <taxon>Microbacteriaceae</taxon>
        <taxon>Subtercola</taxon>
    </lineage>
</organism>
<dbReference type="EMBL" id="NBXE01000009">
    <property type="protein sequence ID" value="RFA28475.1"/>
    <property type="molecule type" value="Genomic_DNA"/>
</dbReference>
<evidence type="ECO:0000256" key="1">
    <source>
        <dbReference type="SAM" id="MobiDB-lite"/>
    </source>
</evidence>
<name>A0A3E0WF56_9MICO</name>